<proteinExistence type="predicted"/>
<name>A0AAE1A305_9GAST</name>
<reference evidence="2" key="1">
    <citation type="journal article" date="2023" name="G3 (Bethesda)">
        <title>A reference genome for the long-term kleptoplast-retaining sea slug Elysia crispata morphotype clarki.</title>
        <authorList>
            <person name="Eastman K.E."/>
            <person name="Pendleton A.L."/>
            <person name="Shaikh M.A."/>
            <person name="Suttiyut T."/>
            <person name="Ogas R."/>
            <person name="Tomko P."/>
            <person name="Gavelis G."/>
            <person name="Widhalm J.R."/>
            <person name="Wisecaver J.H."/>
        </authorList>
    </citation>
    <scope>NUCLEOTIDE SEQUENCE</scope>
    <source>
        <strain evidence="2">ECLA1</strain>
    </source>
</reference>
<feature type="region of interest" description="Disordered" evidence="1">
    <location>
        <begin position="1"/>
        <end position="131"/>
    </location>
</feature>
<dbReference type="EMBL" id="JAWDGP010002742">
    <property type="protein sequence ID" value="KAK3780319.1"/>
    <property type="molecule type" value="Genomic_DNA"/>
</dbReference>
<evidence type="ECO:0000313" key="2">
    <source>
        <dbReference type="EMBL" id="KAK3780319.1"/>
    </source>
</evidence>
<accession>A0AAE1A305</accession>
<dbReference type="Proteomes" id="UP001283361">
    <property type="component" value="Unassembled WGS sequence"/>
</dbReference>
<sequence length="492" mass="52336">MSEGTRVFSNTSGLDALPAKYTQTMSSSLTSPGRSKEAGLPNGNVSHSRPHTPQSPSNRSQGYGSDSGKGENSSLKSAGSSPGRTLSPKSILTSKHISNHFSSTVNGNHIPGTYSQPTATDEDFDSSRPKPSVLRQVKIRPSPLPTIKPGNGFSETVFKVPSPVLSKTISWSSDDNVGDVRYQNSTTSSPARVSLVSAVALPQDSGERRASAASSKASLTNCLPIHLTAETRPVISPSKSNHRPVEGQATQSRDQIITGILKTPTRGTSNSIQPVTSSASIISAVDSGTNVKNTDFSSNSSLKVFATTLSGEDMFNKDDKTSSVLLNGGSKFHISSQDLSDNRSVTFQADQMSQVFSRFKALFDGSDTAPADKLDRREEDEESSSQTAHKVDNKPRMSIPREPSPFLGSSDQQNPGFLPVTIRTGLCRCFDVWVGGEGVAVVATPRTGWAKRTGGSYGNDSLEIPRIHETIEGIGESAGSTKWEVPRCSNGQ</sequence>
<feature type="compositionally biased region" description="Polar residues" evidence="1">
    <location>
        <begin position="21"/>
        <end position="33"/>
    </location>
</feature>
<gene>
    <name evidence="2" type="ORF">RRG08_010760</name>
</gene>
<organism evidence="2 3">
    <name type="scientific">Elysia crispata</name>
    <name type="common">lettuce slug</name>
    <dbReference type="NCBI Taxonomy" id="231223"/>
    <lineage>
        <taxon>Eukaryota</taxon>
        <taxon>Metazoa</taxon>
        <taxon>Spiralia</taxon>
        <taxon>Lophotrochozoa</taxon>
        <taxon>Mollusca</taxon>
        <taxon>Gastropoda</taxon>
        <taxon>Heterobranchia</taxon>
        <taxon>Euthyneura</taxon>
        <taxon>Panpulmonata</taxon>
        <taxon>Sacoglossa</taxon>
        <taxon>Placobranchoidea</taxon>
        <taxon>Plakobranchidae</taxon>
        <taxon>Elysia</taxon>
    </lineage>
</organism>
<protein>
    <submittedName>
        <fullName evidence="2">Uncharacterized protein</fullName>
    </submittedName>
</protein>
<comment type="caution">
    <text evidence="2">The sequence shown here is derived from an EMBL/GenBank/DDBJ whole genome shotgun (WGS) entry which is preliminary data.</text>
</comment>
<feature type="compositionally biased region" description="Polar residues" evidence="1">
    <location>
        <begin position="43"/>
        <end position="119"/>
    </location>
</feature>
<evidence type="ECO:0000313" key="3">
    <source>
        <dbReference type="Proteomes" id="UP001283361"/>
    </source>
</evidence>
<dbReference type="AlphaFoldDB" id="A0AAE1A305"/>
<evidence type="ECO:0000256" key="1">
    <source>
        <dbReference type="SAM" id="MobiDB-lite"/>
    </source>
</evidence>
<keyword evidence="3" id="KW-1185">Reference proteome</keyword>
<feature type="region of interest" description="Disordered" evidence="1">
    <location>
        <begin position="367"/>
        <end position="414"/>
    </location>
</feature>